<dbReference type="InterPro" id="IPR003607">
    <property type="entry name" value="HD/PDEase_dom"/>
</dbReference>
<dbReference type="OrthoDB" id="823268at2"/>
<accession>A0A518GLU8</accession>
<dbReference type="RefSeq" id="WP_145297492.1">
    <property type="nucleotide sequence ID" value="NZ_CP036299.1"/>
</dbReference>
<dbReference type="SMART" id="SM00471">
    <property type="entry name" value="HDc"/>
    <property type="match status" value="1"/>
</dbReference>
<dbReference type="AlphaFoldDB" id="A0A518GLU8"/>
<dbReference type="Proteomes" id="UP000315349">
    <property type="component" value="Chromosome"/>
</dbReference>
<dbReference type="SUPFAM" id="SSF109604">
    <property type="entry name" value="HD-domain/PDEase-like"/>
    <property type="match status" value="1"/>
</dbReference>
<dbReference type="PANTHER" id="PTHR40202:SF1">
    <property type="entry name" value="HD DOMAIN-CONTAINING PROTEIN"/>
    <property type="match status" value="1"/>
</dbReference>
<protein>
    <recommendedName>
        <fullName evidence="1">HD/PDEase domain-containing protein</fullName>
    </recommendedName>
</protein>
<proteinExistence type="predicted"/>
<name>A0A518GLU8_9PLAN</name>
<evidence type="ECO:0000313" key="2">
    <source>
        <dbReference type="EMBL" id="QDV29524.1"/>
    </source>
</evidence>
<dbReference type="PANTHER" id="PTHR40202">
    <property type="match status" value="1"/>
</dbReference>
<dbReference type="Gene3D" id="1.10.3210.10">
    <property type="entry name" value="Hypothetical protein af1432"/>
    <property type="match status" value="1"/>
</dbReference>
<dbReference type="KEGG" id="peh:Spb1_14310"/>
<dbReference type="CDD" id="cd00077">
    <property type="entry name" value="HDc"/>
    <property type="match status" value="1"/>
</dbReference>
<dbReference type="InterPro" id="IPR052567">
    <property type="entry name" value="OP_Dioxygenase"/>
</dbReference>
<sequence length="196" mass="21426">MATTGTCGSESPQQVMESIVNLFAQHGDSNYGKEAVTQREHALQAAHFARSFNAPESVVVAALLHDVGHLLHDLPEDAPDHGVDDMHETLAFQWLEPRFIEAVTQPACLHVQAKRYLAAAEPGYFAQLSAPSVQSLALQGGPMSADEVAEFERHPFFKEATLLRRCDEAAKVPELQVAPLAEYLPAIERCLKPQAC</sequence>
<reference evidence="2 3" key="1">
    <citation type="submission" date="2019-02" db="EMBL/GenBank/DDBJ databases">
        <title>Deep-cultivation of Planctomycetes and their phenomic and genomic characterization uncovers novel biology.</title>
        <authorList>
            <person name="Wiegand S."/>
            <person name="Jogler M."/>
            <person name="Boedeker C."/>
            <person name="Pinto D."/>
            <person name="Vollmers J."/>
            <person name="Rivas-Marin E."/>
            <person name="Kohn T."/>
            <person name="Peeters S.H."/>
            <person name="Heuer A."/>
            <person name="Rast P."/>
            <person name="Oberbeckmann S."/>
            <person name="Bunk B."/>
            <person name="Jeske O."/>
            <person name="Meyerdierks A."/>
            <person name="Storesund J.E."/>
            <person name="Kallscheuer N."/>
            <person name="Luecker S."/>
            <person name="Lage O.M."/>
            <person name="Pohl T."/>
            <person name="Merkel B.J."/>
            <person name="Hornburger P."/>
            <person name="Mueller R.-W."/>
            <person name="Bruemmer F."/>
            <person name="Labrenz M."/>
            <person name="Spormann A.M."/>
            <person name="Op den Camp H."/>
            <person name="Overmann J."/>
            <person name="Amann R."/>
            <person name="Jetten M.S.M."/>
            <person name="Mascher T."/>
            <person name="Medema M.H."/>
            <person name="Devos D.P."/>
            <person name="Kaster A.-K."/>
            <person name="Ovreas L."/>
            <person name="Rohde M."/>
            <person name="Galperin M.Y."/>
            <person name="Jogler C."/>
        </authorList>
    </citation>
    <scope>NUCLEOTIDE SEQUENCE [LARGE SCALE GENOMIC DNA]</scope>
    <source>
        <strain evidence="2 3">Spb1</strain>
    </source>
</reference>
<evidence type="ECO:0000259" key="1">
    <source>
        <dbReference type="SMART" id="SM00471"/>
    </source>
</evidence>
<keyword evidence="3" id="KW-1185">Reference proteome</keyword>
<evidence type="ECO:0000313" key="3">
    <source>
        <dbReference type="Proteomes" id="UP000315349"/>
    </source>
</evidence>
<feature type="domain" description="HD/PDEase" evidence="1">
    <location>
        <begin position="34"/>
        <end position="98"/>
    </location>
</feature>
<organism evidence="2 3">
    <name type="scientific">Planctopirus ephydatiae</name>
    <dbReference type="NCBI Taxonomy" id="2528019"/>
    <lineage>
        <taxon>Bacteria</taxon>
        <taxon>Pseudomonadati</taxon>
        <taxon>Planctomycetota</taxon>
        <taxon>Planctomycetia</taxon>
        <taxon>Planctomycetales</taxon>
        <taxon>Planctomycetaceae</taxon>
        <taxon>Planctopirus</taxon>
    </lineage>
</organism>
<dbReference type="EMBL" id="CP036299">
    <property type="protein sequence ID" value="QDV29524.1"/>
    <property type="molecule type" value="Genomic_DNA"/>
</dbReference>
<gene>
    <name evidence="2" type="ORF">Spb1_14310</name>
</gene>